<name>A0A6I9VHP0_BACDO</name>
<proteinExistence type="predicted"/>
<dbReference type="KEGG" id="bdr:105225937"/>
<feature type="region of interest" description="Disordered" evidence="1">
    <location>
        <begin position="55"/>
        <end position="76"/>
    </location>
</feature>
<dbReference type="OMA" id="DYYPLAR"/>
<accession>A0A6I9VHP0</accession>
<dbReference type="Proteomes" id="UP001652620">
    <property type="component" value="Chromosome 5"/>
</dbReference>
<reference evidence="3" key="1">
    <citation type="submission" date="2022-04" db="UniProtKB">
        <authorList>
            <consortium name="RefSeq"/>
        </authorList>
    </citation>
    <scope>IDENTIFICATION</scope>
    <source>
        <strain evidence="3">Punador</strain>
    </source>
</reference>
<keyword evidence="2" id="KW-1185">Reference proteome</keyword>
<protein>
    <submittedName>
        <fullName evidence="3">Uncharacterized protein LOC105225937</fullName>
    </submittedName>
</protein>
<dbReference type="RefSeq" id="XP_011202924.1">
    <property type="nucleotide sequence ID" value="XM_011204622.3"/>
</dbReference>
<dbReference type="AlphaFoldDB" id="A0A6I9VHP0"/>
<sequence>MDSYLTEIKQLRIPRPKFEPNGSPPNNWHRLVRPYTPPRDYHLPTNEIITTASALHPNRSYQGGAEEFRPTLHEKM</sequence>
<organism evidence="3">
    <name type="scientific">Bactrocera dorsalis</name>
    <name type="common">Oriental fruit fly</name>
    <name type="synonym">Dacus dorsalis</name>
    <dbReference type="NCBI Taxonomy" id="27457"/>
    <lineage>
        <taxon>Eukaryota</taxon>
        <taxon>Metazoa</taxon>
        <taxon>Ecdysozoa</taxon>
        <taxon>Arthropoda</taxon>
        <taxon>Hexapoda</taxon>
        <taxon>Insecta</taxon>
        <taxon>Pterygota</taxon>
        <taxon>Neoptera</taxon>
        <taxon>Endopterygota</taxon>
        <taxon>Diptera</taxon>
        <taxon>Brachycera</taxon>
        <taxon>Muscomorpha</taxon>
        <taxon>Tephritoidea</taxon>
        <taxon>Tephritidae</taxon>
        <taxon>Bactrocera</taxon>
        <taxon>Bactrocera</taxon>
    </lineage>
</organism>
<evidence type="ECO:0000313" key="3">
    <source>
        <dbReference type="RefSeq" id="XP_011202924.1"/>
    </source>
</evidence>
<evidence type="ECO:0000256" key="1">
    <source>
        <dbReference type="SAM" id="MobiDB-lite"/>
    </source>
</evidence>
<evidence type="ECO:0000313" key="2">
    <source>
        <dbReference type="Proteomes" id="UP001652620"/>
    </source>
</evidence>
<gene>
    <name evidence="3" type="primary">LOC105225937</name>
</gene>
<dbReference type="OrthoDB" id="6650195at2759"/>
<dbReference type="GeneID" id="105225937"/>
<feature type="compositionally biased region" description="Basic and acidic residues" evidence="1">
    <location>
        <begin position="66"/>
        <end position="76"/>
    </location>
</feature>